<gene>
    <name evidence="2" type="ORF">B0J11DRAFT_296583</name>
</gene>
<protein>
    <recommendedName>
        <fullName evidence="4">Fungal N-terminal domain-containing protein</fullName>
    </recommendedName>
</protein>
<feature type="region of interest" description="Disordered" evidence="1">
    <location>
        <begin position="297"/>
        <end position="334"/>
    </location>
</feature>
<dbReference type="AlphaFoldDB" id="A0A9P9DV71"/>
<evidence type="ECO:0008006" key="4">
    <source>
        <dbReference type="Google" id="ProtNLM"/>
    </source>
</evidence>
<keyword evidence="3" id="KW-1185">Reference proteome</keyword>
<evidence type="ECO:0000313" key="2">
    <source>
        <dbReference type="EMBL" id="KAH7127170.1"/>
    </source>
</evidence>
<evidence type="ECO:0000313" key="3">
    <source>
        <dbReference type="Proteomes" id="UP000700596"/>
    </source>
</evidence>
<dbReference type="Proteomes" id="UP000700596">
    <property type="component" value="Unassembled WGS sequence"/>
</dbReference>
<reference evidence="2" key="1">
    <citation type="journal article" date="2021" name="Nat. Commun.">
        <title>Genetic determinants of endophytism in the Arabidopsis root mycobiome.</title>
        <authorList>
            <person name="Mesny F."/>
            <person name="Miyauchi S."/>
            <person name="Thiergart T."/>
            <person name="Pickel B."/>
            <person name="Atanasova L."/>
            <person name="Karlsson M."/>
            <person name="Huettel B."/>
            <person name="Barry K.W."/>
            <person name="Haridas S."/>
            <person name="Chen C."/>
            <person name="Bauer D."/>
            <person name="Andreopoulos W."/>
            <person name="Pangilinan J."/>
            <person name="LaButti K."/>
            <person name="Riley R."/>
            <person name="Lipzen A."/>
            <person name="Clum A."/>
            <person name="Drula E."/>
            <person name="Henrissat B."/>
            <person name="Kohler A."/>
            <person name="Grigoriev I.V."/>
            <person name="Martin F.M."/>
            <person name="Hacquard S."/>
        </authorList>
    </citation>
    <scope>NUCLEOTIDE SEQUENCE</scope>
    <source>
        <strain evidence="2">MPI-CAGE-CH-0243</strain>
    </source>
</reference>
<sequence>MEALATVSAVSSAVQLVDFSSKCIAKTVELYRSSDGALEENVSVQAAVEHLSNLTIEVQHCATSAGDIQLQNLCIRVSDVSFSLVRVLDTFKVHGSKSKIRSLRKVIRCVWSKERVQELENRLAGFRAEINLHIVVKTRQQLQGIETSAVAHFAESDATTKRILAAILARNDLFDIRYGDQMMLAKTLHSETKIHVRETVQLAHTEVITAVTQANEMNRDEHSKTRTEYRDQAIQVFNATTISNTILSQKIGQVENKVIAAILMAQDTSRIQQAATQAQIQQLTRSLHLLSNRVLDHGPASKGSIEQPGHCKSKKQRGKSQEQDNDVDHLPGSSMKYLEDYDNRKYSWITRHHDLIHSYLNRGWLPWKRKSRLPRNELVKDMVLLATAMQSLRTLYHLSSPDVNIV</sequence>
<organism evidence="2 3">
    <name type="scientific">Dendryphion nanum</name>
    <dbReference type="NCBI Taxonomy" id="256645"/>
    <lineage>
        <taxon>Eukaryota</taxon>
        <taxon>Fungi</taxon>
        <taxon>Dikarya</taxon>
        <taxon>Ascomycota</taxon>
        <taxon>Pezizomycotina</taxon>
        <taxon>Dothideomycetes</taxon>
        <taxon>Pleosporomycetidae</taxon>
        <taxon>Pleosporales</taxon>
        <taxon>Torulaceae</taxon>
        <taxon>Dendryphion</taxon>
    </lineage>
</organism>
<feature type="compositionally biased region" description="Basic and acidic residues" evidence="1">
    <location>
        <begin position="319"/>
        <end position="329"/>
    </location>
</feature>
<evidence type="ECO:0000256" key="1">
    <source>
        <dbReference type="SAM" id="MobiDB-lite"/>
    </source>
</evidence>
<name>A0A9P9DV71_9PLEO</name>
<proteinExistence type="predicted"/>
<dbReference type="EMBL" id="JAGMWT010000006">
    <property type="protein sequence ID" value="KAH7127170.1"/>
    <property type="molecule type" value="Genomic_DNA"/>
</dbReference>
<accession>A0A9P9DV71</accession>
<comment type="caution">
    <text evidence="2">The sequence shown here is derived from an EMBL/GenBank/DDBJ whole genome shotgun (WGS) entry which is preliminary data.</text>
</comment>
<dbReference type="OrthoDB" id="3558752at2759"/>